<dbReference type="InterPro" id="IPR010071">
    <property type="entry name" value="AA_adenyl_dom"/>
</dbReference>
<dbReference type="NCBIfam" id="TIGR01733">
    <property type="entry name" value="AA-adenyl-dom"/>
    <property type="match status" value="3"/>
</dbReference>
<dbReference type="PROSITE" id="PS00455">
    <property type="entry name" value="AMP_BINDING"/>
    <property type="match status" value="2"/>
</dbReference>
<dbReference type="InterPro" id="IPR000873">
    <property type="entry name" value="AMP-dep_synth/lig_dom"/>
</dbReference>
<dbReference type="Gene3D" id="3.30.300.30">
    <property type="match status" value="3"/>
</dbReference>
<dbReference type="CDD" id="cd05930">
    <property type="entry name" value="A_NRPS"/>
    <property type="match status" value="1"/>
</dbReference>
<dbReference type="Gene3D" id="3.30.559.10">
    <property type="entry name" value="Chloramphenicol acetyltransferase-like domain"/>
    <property type="match status" value="2"/>
</dbReference>
<dbReference type="PANTHER" id="PTHR45527:SF1">
    <property type="entry name" value="FATTY ACID SYNTHASE"/>
    <property type="match status" value="1"/>
</dbReference>
<evidence type="ECO:0000256" key="4">
    <source>
        <dbReference type="ARBA" id="ARBA00022553"/>
    </source>
</evidence>
<protein>
    <submittedName>
        <fullName evidence="6">Tyrocidine synthetase-2</fullName>
    </submittedName>
</protein>
<evidence type="ECO:0000313" key="6">
    <source>
        <dbReference type="EMBL" id="SHJ71338.1"/>
    </source>
</evidence>
<dbReference type="Gene3D" id="3.30.559.30">
    <property type="entry name" value="Nonribosomal peptide synthetase, condensation domain"/>
    <property type="match status" value="3"/>
</dbReference>
<dbReference type="Proteomes" id="UP000184432">
    <property type="component" value="Unassembled WGS sequence"/>
</dbReference>
<evidence type="ECO:0000313" key="7">
    <source>
        <dbReference type="Proteomes" id="UP000184432"/>
    </source>
</evidence>
<dbReference type="InterPro" id="IPR023213">
    <property type="entry name" value="CAT-like_dom_sf"/>
</dbReference>
<dbReference type="Pfam" id="PF00668">
    <property type="entry name" value="Condensation"/>
    <property type="match status" value="3"/>
</dbReference>
<sequence>MSGNSILDFEALQVNRNIKSRKYWEERLINVDVLSYFNNDIYKTDYGIESFSVQNKKFPEEVFDRLDQIASSDKAKHVLLISALSVLISKYSSSLENIIFTPVFDLSETLEQNNKVIPVRFKIQGDVSFSQFVHQVKNDLKNDYSNSNFPLTKMLGLSPEELDKRPKIGLCLNAIQNRVDVEDISPEILFVFETEKEPSLEIQFDSSKFSSVFIDTLAEHFFNLLDQLIHQKGITISEVNVLSEKEAQHFIYGLNNRTTPYPQEETVISLFRKQVSKHPENTAISINGSTISYKELDELSNRIASFLKNDLELAEKSLVGVVLELEKYLVPVILGILKAGCAYIPIDINTPKERIITIAKSSELDLVITRGNFLEDLKEVVNNIVDLNTYQTEIDKVQPTDLIDEIKSEDLAYIIYTSGSTGVPKGVMIPHKSLVNYIDWASKQYLNDGKGNFPLYTSISFDLTVTSIFTPLTTGNQISIYNENEKSIAIEKIIMDDNINVIKLTPSHLKILDHSTAIQPNFSIPPKRLIVGGEELTYELANSIYNKFNEHITIYNEYGPTEATVGCMIYEFKPEDQSISVPIGEGIQNTNIYVLDENLNVVPNNVDGEIYISGEGLALGYISQKELTDQRFIQHPFVEGKKMYKTGDIGVRDHNDRIIYKGRIDDQVKIRGYRVEIGEIEYWLSSYPEIKEAIVIHKKDAVAGDYLSAYYQSDFELEDNAIETFLISKVPDYMVPSYFCKLDHFPLTINGKIDKKALPNPQLKKKTQFVPPSNELEEKLQTIWGKILPIEKEEIGICHSFFDLGGHSLLATILVNQISKELKIAVGLKDIFEYPSIQELTKHIANEELTDYFEIQKAKKQKYYPLSSAQKRQFVLNELEKNSIAYNMPTIVRLEGQLNKENVATVFRSLVQRHEILRTVITVVDNIPMQQIKENMNFKPTYFHCSEAEVSQVVKGFIKPFDLSTGPLLRVGLIDLDPNNHILMIDMHHIICDGVSKNILFREFLELYNGGELLPNRLEYTDYVLWQQGEKQETQLENQKAFWLEKFATDAPVVEVPTDFDRNTEDDRVGGEMVIQFTEEETNELRKITEEQQVTMYMVLVSVYVLLLHKISNQSDVTIGTVSSGRQHADLEHMLGMFVNTIPVRFKINLQDNYTDFLQYVKSNILDCFNHQDFQYEDLIDELKLERNSNRNPLFDNIFAFENSRDQALKLENLDISPFSYEHNIARFDQTLMAIEEEDTITLSFGYAASLFKEETIQRFVQYYKRIVAEIVQNQEKQIKDFDILPDTEKKELLVTFNQSFETFSETKNILESFQEQVRKYPDNVAVVCNKEQLTYKQLDQKTNQLARFLVNNGVNKGALIPLCINRSLDMVMAILGILKTGGAYVPIDPNYPEDRVKHILKDIDATIVLVDSTFNLDLGIDQLNLEQLFENEIASFSQNPIAIETDLEDIAYVNYTSGSVGLPKGVLVKHSGVVRLLDLEGITFDTSTTTLQLSSIAFDAATFELWIPLLKGGTLVMYPQKYLDIELLNNIIKKNNVNTIWLTSGLLDQWCKSDISDLKLKYVVSGGDVVHPGSVKAVYDKLPNVVMYNGYGPTENTTFTCFYKIPNDLDLYTSIPIGKPIAGTKVYIVDGNLNLVPKGVVGELLTSGVGVSKGYINNPELTKQKFIKNFFDPKENNTLYRTGDLVRWLGDGNIEYIGRKDKQVKIRGYRIELDEIENNLSLYDGIIDVIVVAKGEAQGKTLVAYYTTEQEIDTAELRSYVSQKLPEYMVPSFFVELDRLPLTVNGKVDRNNLPMPEIRLEENHQEPSNALEAQLRGLWSDILGVKEEVLSVAKSFFELGGHSLKAAILVNRIAQELKVKISLKDIFVYQNIRQLAQYIAEKDTTTYIEIPRANKQDYYPQSSTQKRVYFMYEFDKESLAYNMPSVFELTGELDKKRLEEAFKKLIDRHEILRTSFMIKEGQPVQYINNNVDFKIEYHDHLNADVDEIVSNFIRPFDLGMAPLLRVGLITRDSSDHILMLDIHHIINDGVSQGILIRDFVNYYNGKDLEELQIQYKDYAVWQQSEEQKQNIESQKAFWKNEFVETPEVLELPIDYSRVSDKVNKGAGLNFLLNSEDSKKLREIAQKENVTTFMLFLSFYYILLNKLTNLEDVTIGTTVAGRQHADIENMLGMFVNTIPLRNYPNGSLQFVEFLAKVKTRTLQALDNQEIQYDDIVDELKLDRVAGHNPLFDVLFVFEQFEDNVLEIPNLSLSPYQSNHAASKLDLMLSVKEEGDQFFVYFEYSTKLFKTSTIERFSEYLQKIISSVVQNDGIKLSDIDILSEGEKLLLLNDFKSTPVINETGDSIISLFENQVKRDPDKIALIFEEEQISYRELNALANQVAKKIIQKQSKTKSKVALYFDPSIQMIASILGVIKANSVYVPLAPSAPAERNAYILKDCQADLVVVQEGLSADEYFNQLSLDKEQIICFDYTEKEDGEFPEIGMSIQKNKEDLLNVIYTSGTTGNPKGVEVKEKGVLNYICWRIQKFGYHPEDVTLQLFPYIFDAYATNFYTSLLSGATMVLVSEENRVNPKHIVDTIKKEKVTNCCTTPAIYNAILDELKSSENMEQLRFIGVGGERPTDKLLEKSKAILPHVSVNNEYGPTESSIAVTYNNGIKIGDGGIIGKPIPNTEIYILGKNMELLPIGVPGELFIGGVGLAKGYLNNPELTKDKFMDTELFNAGRLYRTGDMAKWLPDGNIEFIGRIDNQVKIRGFRIELGEIENQLLKHPDIEEVTVIVVEKNNDKHLIGYFVGTTELDRSALKTFLQNKLPEYMIPPFYVQLEEMPLTPNGKIDKKKLPDFEIEVGEDYVSPKNETQERLVRIWSVVLDLVQDVIGIKTNFFEIGGNSIKLMNMVNLINEEFEYEISVVNVFEFPTIEALSRIIDQNIGQTSAEDEQEDVSFEEINSTLDLFDIDDE</sequence>
<feature type="domain" description="Carrier" evidence="5">
    <location>
        <begin position="2851"/>
        <end position="2928"/>
    </location>
</feature>
<dbReference type="Gene3D" id="1.10.1200.10">
    <property type="entry name" value="ACP-like"/>
    <property type="match status" value="3"/>
</dbReference>
<evidence type="ECO:0000256" key="3">
    <source>
        <dbReference type="ARBA" id="ARBA00022450"/>
    </source>
</evidence>
<proteinExistence type="inferred from homology"/>
<organism evidence="6 7">
    <name type="scientific">Aquimarina spongiae</name>
    <dbReference type="NCBI Taxonomy" id="570521"/>
    <lineage>
        <taxon>Bacteria</taxon>
        <taxon>Pseudomonadati</taxon>
        <taxon>Bacteroidota</taxon>
        <taxon>Flavobacteriia</taxon>
        <taxon>Flavobacteriales</taxon>
        <taxon>Flavobacteriaceae</taxon>
        <taxon>Aquimarina</taxon>
    </lineage>
</organism>
<dbReference type="PROSITE" id="PS00012">
    <property type="entry name" value="PHOSPHOPANTETHEINE"/>
    <property type="match status" value="1"/>
</dbReference>
<evidence type="ECO:0000256" key="1">
    <source>
        <dbReference type="ARBA" id="ARBA00001957"/>
    </source>
</evidence>
<dbReference type="RefSeq" id="WP_073322134.1">
    <property type="nucleotide sequence ID" value="NZ_FQYP01000018.1"/>
</dbReference>
<dbReference type="GO" id="GO:0044550">
    <property type="term" value="P:secondary metabolite biosynthetic process"/>
    <property type="evidence" value="ECO:0007669"/>
    <property type="project" value="TreeGrafter"/>
</dbReference>
<keyword evidence="4" id="KW-0597">Phosphoprotein</keyword>
<dbReference type="GO" id="GO:0031177">
    <property type="term" value="F:phosphopantetheine binding"/>
    <property type="evidence" value="ECO:0007669"/>
    <property type="project" value="InterPro"/>
</dbReference>
<dbReference type="FunFam" id="3.40.50.980:FF:000001">
    <property type="entry name" value="Non-ribosomal peptide synthetase"/>
    <property type="match status" value="2"/>
</dbReference>
<dbReference type="InterPro" id="IPR025110">
    <property type="entry name" value="AMP-bd_C"/>
</dbReference>
<dbReference type="InterPro" id="IPR006162">
    <property type="entry name" value="Ppantetheine_attach_site"/>
</dbReference>
<dbReference type="Pfam" id="PF13193">
    <property type="entry name" value="AMP-binding_C"/>
    <property type="match status" value="2"/>
</dbReference>
<keyword evidence="7" id="KW-1185">Reference proteome</keyword>
<dbReference type="NCBIfam" id="NF003417">
    <property type="entry name" value="PRK04813.1"/>
    <property type="match status" value="3"/>
</dbReference>
<accession>A0A1M6LJM2</accession>
<dbReference type="CDD" id="cd19531">
    <property type="entry name" value="LCL_NRPS-like"/>
    <property type="match status" value="2"/>
</dbReference>
<feature type="domain" description="Carrier" evidence="5">
    <location>
        <begin position="1807"/>
        <end position="1884"/>
    </location>
</feature>
<dbReference type="InterPro" id="IPR001242">
    <property type="entry name" value="Condensation_dom"/>
</dbReference>
<reference evidence="7" key="1">
    <citation type="submission" date="2016-11" db="EMBL/GenBank/DDBJ databases">
        <authorList>
            <person name="Varghese N."/>
            <person name="Submissions S."/>
        </authorList>
    </citation>
    <scope>NUCLEOTIDE SEQUENCE [LARGE SCALE GENOMIC DNA]</scope>
    <source>
        <strain evidence="7">DSM 22623</strain>
    </source>
</reference>
<dbReference type="Pfam" id="PF00501">
    <property type="entry name" value="AMP-binding"/>
    <property type="match status" value="3"/>
</dbReference>
<dbReference type="CDD" id="cd12117">
    <property type="entry name" value="A_NRPS_Srf_like"/>
    <property type="match status" value="1"/>
</dbReference>
<dbReference type="FunFam" id="1.10.1200.10:FF:000005">
    <property type="entry name" value="Nonribosomal peptide synthetase 1"/>
    <property type="match status" value="1"/>
</dbReference>
<dbReference type="Gene3D" id="3.40.50.12780">
    <property type="entry name" value="N-terminal domain of ligase-like"/>
    <property type="match status" value="1"/>
</dbReference>
<dbReference type="GO" id="GO:0003824">
    <property type="term" value="F:catalytic activity"/>
    <property type="evidence" value="ECO:0007669"/>
    <property type="project" value="InterPro"/>
</dbReference>
<dbReference type="Gene3D" id="2.30.38.10">
    <property type="entry name" value="Luciferase, Domain 3"/>
    <property type="match status" value="2"/>
</dbReference>
<comment type="similarity">
    <text evidence="2">Belongs to the ATP-dependent AMP-binding enzyme family.</text>
</comment>
<dbReference type="InterPro" id="IPR020845">
    <property type="entry name" value="AMP-binding_CS"/>
</dbReference>
<dbReference type="SUPFAM" id="SSF47336">
    <property type="entry name" value="ACP-like"/>
    <property type="match status" value="3"/>
</dbReference>
<dbReference type="STRING" id="570521.SAMN04488508_1183"/>
<dbReference type="FunFam" id="3.30.300.30:FF:000010">
    <property type="entry name" value="Enterobactin synthetase component F"/>
    <property type="match status" value="2"/>
</dbReference>
<gene>
    <name evidence="6" type="ORF">SAMN04488508_1183</name>
</gene>
<dbReference type="PANTHER" id="PTHR45527">
    <property type="entry name" value="NONRIBOSOMAL PEPTIDE SYNTHETASE"/>
    <property type="match status" value="1"/>
</dbReference>
<dbReference type="GO" id="GO:0043041">
    <property type="term" value="P:amino acid activation for nonribosomal peptide biosynthetic process"/>
    <property type="evidence" value="ECO:0007669"/>
    <property type="project" value="TreeGrafter"/>
</dbReference>
<dbReference type="InterPro" id="IPR009081">
    <property type="entry name" value="PP-bd_ACP"/>
</dbReference>
<dbReference type="GO" id="GO:0005829">
    <property type="term" value="C:cytosol"/>
    <property type="evidence" value="ECO:0007669"/>
    <property type="project" value="TreeGrafter"/>
</dbReference>
<dbReference type="SMART" id="SM00823">
    <property type="entry name" value="PKS_PP"/>
    <property type="match status" value="3"/>
</dbReference>
<evidence type="ECO:0000256" key="2">
    <source>
        <dbReference type="ARBA" id="ARBA00006432"/>
    </source>
</evidence>
<dbReference type="InterPro" id="IPR042099">
    <property type="entry name" value="ANL_N_sf"/>
</dbReference>
<comment type="cofactor">
    <cofactor evidence="1">
        <name>pantetheine 4'-phosphate</name>
        <dbReference type="ChEBI" id="CHEBI:47942"/>
    </cofactor>
</comment>
<keyword evidence="3" id="KW-0596">Phosphopantetheine</keyword>
<dbReference type="InterPro" id="IPR020806">
    <property type="entry name" value="PKS_PP-bd"/>
</dbReference>
<dbReference type="Gene3D" id="3.40.50.980">
    <property type="match status" value="4"/>
</dbReference>
<dbReference type="PROSITE" id="PS50075">
    <property type="entry name" value="CARRIER"/>
    <property type="match status" value="3"/>
</dbReference>
<name>A0A1M6LJM2_9FLAO</name>
<dbReference type="OrthoDB" id="605930at2"/>
<dbReference type="InterPro" id="IPR036736">
    <property type="entry name" value="ACP-like_sf"/>
</dbReference>
<evidence type="ECO:0000259" key="5">
    <source>
        <dbReference type="PROSITE" id="PS50075"/>
    </source>
</evidence>
<feature type="domain" description="Carrier" evidence="5">
    <location>
        <begin position="771"/>
        <end position="848"/>
    </location>
</feature>
<dbReference type="SUPFAM" id="SSF56801">
    <property type="entry name" value="Acetyl-CoA synthetase-like"/>
    <property type="match status" value="3"/>
</dbReference>
<dbReference type="EMBL" id="FQYP01000018">
    <property type="protein sequence ID" value="SHJ71338.1"/>
    <property type="molecule type" value="Genomic_DNA"/>
</dbReference>
<dbReference type="InterPro" id="IPR045851">
    <property type="entry name" value="AMP-bd_C_sf"/>
</dbReference>
<dbReference type="SUPFAM" id="SSF52777">
    <property type="entry name" value="CoA-dependent acyltransferases"/>
    <property type="match status" value="5"/>
</dbReference>
<dbReference type="Pfam" id="PF00550">
    <property type="entry name" value="PP-binding"/>
    <property type="match status" value="3"/>
</dbReference>